<reference evidence="1" key="1">
    <citation type="submission" date="2020-06" db="EMBL/GenBank/DDBJ databases">
        <title>Draft genome of Bugula neritina, a colonial animal packing powerful symbionts and potential medicines.</title>
        <authorList>
            <person name="Rayko M."/>
        </authorList>
    </citation>
    <scope>NUCLEOTIDE SEQUENCE [LARGE SCALE GENOMIC DNA]</scope>
    <source>
        <strain evidence="1">Kwan_BN1</strain>
    </source>
</reference>
<gene>
    <name evidence="1" type="ORF">EB796_003328</name>
</gene>
<organism evidence="1 2">
    <name type="scientific">Bugula neritina</name>
    <name type="common">Brown bryozoan</name>
    <name type="synonym">Sertularia neritina</name>
    <dbReference type="NCBI Taxonomy" id="10212"/>
    <lineage>
        <taxon>Eukaryota</taxon>
        <taxon>Metazoa</taxon>
        <taxon>Spiralia</taxon>
        <taxon>Lophotrochozoa</taxon>
        <taxon>Bryozoa</taxon>
        <taxon>Gymnolaemata</taxon>
        <taxon>Cheilostomatida</taxon>
        <taxon>Flustrina</taxon>
        <taxon>Buguloidea</taxon>
        <taxon>Bugulidae</taxon>
        <taxon>Bugula</taxon>
    </lineage>
</organism>
<proteinExistence type="predicted"/>
<protein>
    <submittedName>
        <fullName evidence="1">Uncharacterized protein</fullName>
    </submittedName>
</protein>
<dbReference type="EMBL" id="VXIV02000422">
    <property type="protein sequence ID" value="KAF6038361.1"/>
    <property type="molecule type" value="Genomic_DNA"/>
</dbReference>
<comment type="caution">
    <text evidence="1">The sequence shown here is derived from an EMBL/GenBank/DDBJ whole genome shotgun (WGS) entry which is preliminary data.</text>
</comment>
<dbReference type="Proteomes" id="UP000593567">
    <property type="component" value="Unassembled WGS sequence"/>
</dbReference>
<keyword evidence="2" id="KW-1185">Reference proteome</keyword>
<evidence type="ECO:0000313" key="2">
    <source>
        <dbReference type="Proteomes" id="UP000593567"/>
    </source>
</evidence>
<accession>A0A7J7KK58</accession>
<name>A0A7J7KK58_BUGNE</name>
<dbReference type="AlphaFoldDB" id="A0A7J7KK58"/>
<sequence length="186" mass="21064">MIGLSLSKRTKLTKRQDIRNVVTTLSEPVAVKRNQNEQRELSKQLATLSLEARISLKSHTAIINCTRERNRRVLRSASSSMGGSCLPSFSKVDENRSVTTLPHKTMHSAEIRTYSLPELLSAKKDYLTTHCYNLIPISAGKQYHPRSSIRKSKSGNVDDKIKTWMTQQLLFNQNTGIVTRRIRLVG</sequence>
<evidence type="ECO:0000313" key="1">
    <source>
        <dbReference type="EMBL" id="KAF6038361.1"/>
    </source>
</evidence>